<accession>A0A6V8MSC6</accession>
<feature type="transmembrane region" description="Helical" evidence="1">
    <location>
        <begin position="58"/>
        <end position="77"/>
    </location>
</feature>
<proteinExistence type="predicted"/>
<evidence type="ECO:0000256" key="1">
    <source>
        <dbReference type="SAM" id="Phobius"/>
    </source>
</evidence>
<keyword evidence="1" id="KW-0812">Transmembrane</keyword>
<reference evidence="2" key="2">
    <citation type="journal article" date="2021" name="Int. J. Syst. Evol. Microbiol.">
        <title>Geomonas silvestris sp. nov., Geomonas paludis sp. nov. and Geomonas limicola sp. nov., isolated from terrestrial environments, and emended description of the genus Geomonas.</title>
        <authorList>
            <person name="Itoh H."/>
            <person name="Xu Z."/>
            <person name="Masuda Y."/>
            <person name="Ushijima N."/>
            <person name="Hayakawa C."/>
            <person name="Shiratori Y."/>
            <person name="Senoo K."/>
        </authorList>
    </citation>
    <scope>NUCLEOTIDE SEQUENCE</scope>
    <source>
        <strain evidence="2">Red736</strain>
    </source>
</reference>
<dbReference type="RefSeq" id="WP_183344705.1">
    <property type="nucleotide sequence ID" value="NZ_BLXY01000001.1"/>
</dbReference>
<keyword evidence="5" id="KW-1185">Reference proteome</keyword>
<feature type="transmembrane region" description="Helical" evidence="1">
    <location>
        <begin position="21"/>
        <end position="38"/>
    </location>
</feature>
<dbReference type="EMBL" id="BLXY01000001">
    <property type="protein sequence ID" value="GFO62563.1"/>
    <property type="molecule type" value="Genomic_DNA"/>
</dbReference>
<dbReference type="Proteomes" id="UP000568888">
    <property type="component" value="Unassembled WGS sequence"/>
</dbReference>
<organism evidence="2 4">
    <name type="scientific">Geomonas paludis</name>
    <dbReference type="NCBI Taxonomy" id="2740185"/>
    <lineage>
        <taxon>Bacteria</taxon>
        <taxon>Pseudomonadati</taxon>
        <taxon>Thermodesulfobacteriota</taxon>
        <taxon>Desulfuromonadia</taxon>
        <taxon>Geobacterales</taxon>
        <taxon>Geobacteraceae</taxon>
        <taxon>Geomonas</taxon>
    </lineage>
</organism>
<name>A0A6V8MSC6_9BACT</name>
<reference evidence="4" key="1">
    <citation type="submission" date="2020-06" db="EMBL/GenBank/DDBJ databases">
        <title>Draft genomic sequecing of Geomonas sp. Red736.</title>
        <authorList>
            <person name="Itoh H."/>
            <person name="Xu Z.X."/>
            <person name="Ushijima N."/>
            <person name="Masuda Y."/>
            <person name="Shiratori Y."/>
            <person name="Senoo K."/>
        </authorList>
    </citation>
    <scope>NUCLEOTIDE SEQUENCE [LARGE SCALE GENOMIC DNA]</scope>
    <source>
        <strain evidence="4">Red736</strain>
    </source>
</reference>
<evidence type="ECO:0000313" key="4">
    <source>
        <dbReference type="Proteomes" id="UP000568888"/>
    </source>
</evidence>
<sequence>MSIMKLLDPILEVWLPTKWSRWAVGVTILLATFATRLPEFLPLAGYTLLDQQKLLVQILAPTLICLIGTFIVLNLVVRHSKSLKETHSNEIEELKKTYNKQQDKPEKLTPVVDESFVTQSVVLDGKKFIRCEFDRCSLVFNGSANFGLEHCNFTAPKLIFGDSAGITMFQISKMSGDPAFAKMIEMTINEYKTDKKQDK</sequence>
<evidence type="ECO:0000313" key="5">
    <source>
        <dbReference type="Proteomes" id="UP000831485"/>
    </source>
</evidence>
<evidence type="ECO:0000313" key="2">
    <source>
        <dbReference type="EMBL" id="GFO62563.1"/>
    </source>
</evidence>
<gene>
    <name evidence="2" type="ORF">GMPD_04820</name>
    <name evidence="3" type="ORF">M1B72_20820</name>
</gene>
<keyword evidence="1" id="KW-1133">Transmembrane helix</keyword>
<keyword evidence="1" id="KW-0472">Membrane</keyword>
<protein>
    <submittedName>
        <fullName evidence="2">Uncharacterized protein</fullName>
    </submittedName>
</protein>
<dbReference type="EMBL" id="CP096574">
    <property type="protein sequence ID" value="UPU35853.1"/>
    <property type="molecule type" value="Genomic_DNA"/>
</dbReference>
<dbReference type="Proteomes" id="UP000831485">
    <property type="component" value="Chromosome"/>
</dbReference>
<evidence type="ECO:0000313" key="3">
    <source>
        <dbReference type="EMBL" id="UPU35853.1"/>
    </source>
</evidence>
<reference evidence="3" key="3">
    <citation type="submission" date="2022-04" db="EMBL/GenBank/DDBJ databases">
        <authorList>
            <person name="Liu G."/>
        </authorList>
    </citation>
    <scope>NUCLEOTIDE SEQUENCE</scope>
    <source>
        <strain evidence="3">RG22</strain>
    </source>
</reference>
<dbReference type="AlphaFoldDB" id="A0A6V8MSC6"/>